<gene>
    <name evidence="1" type="ORF">GCM10023195_53710</name>
</gene>
<reference evidence="2" key="1">
    <citation type="journal article" date="2019" name="Int. J. Syst. Evol. Microbiol.">
        <title>The Global Catalogue of Microorganisms (GCM) 10K type strain sequencing project: providing services to taxonomists for standard genome sequencing and annotation.</title>
        <authorList>
            <consortium name="The Broad Institute Genomics Platform"/>
            <consortium name="The Broad Institute Genome Sequencing Center for Infectious Disease"/>
            <person name="Wu L."/>
            <person name="Ma J."/>
        </authorList>
    </citation>
    <scope>NUCLEOTIDE SEQUENCE [LARGE SCALE GENOMIC DNA]</scope>
    <source>
        <strain evidence="2">JCM 17938</strain>
    </source>
</reference>
<keyword evidence="2" id="KW-1185">Reference proteome</keyword>
<sequence length="123" mass="14201">MDFAITAHSERFDEQDRVWLKHEAELFAALRERGIPLWSGNAFGSGDKGLPETIVMALTSAATLKSAVECWKLWLERDRTRRMEITRTHDGVDESLTISGRDIEEGRFDRIVDEFAERFEKDL</sequence>
<proteinExistence type="predicted"/>
<dbReference type="EMBL" id="BAABHJ010000020">
    <property type="protein sequence ID" value="GAA4612515.1"/>
    <property type="molecule type" value="Genomic_DNA"/>
</dbReference>
<evidence type="ECO:0000313" key="2">
    <source>
        <dbReference type="Proteomes" id="UP001500212"/>
    </source>
</evidence>
<name>A0ABP8TRT6_9ACTN</name>
<dbReference type="InterPro" id="IPR045428">
    <property type="entry name" value="EACC1"/>
</dbReference>
<dbReference type="Proteomes" id="UP001500212">
    <property type="component" value="Unassembled WGS sequence"/>
</dbReference>
<accession>A0ABP8TRT6</accession>
<dbReference type="RefSeq" id="WP_345360119.1">
    <property type="nucleotide sequence ID" value="NZ_BAABHJ010000020.1"/>
</dbReference>
<evidence type="ECO:0000313" key="1">
    <source>
        <dbReference type="EMBL" id="GAA4612515.1"/>
    </source>
</evidence>
<dbReference type="Pfam" id="PF19953">
    <property type="entry name" value="EACC1"/>
    <property type="match status" value="1"/>
</dbReference>
<protein>
    <submittedName>
        <fullName evidence="1">Uncharacterized protein</fullName>
    </submittedName>
</protein>
<organism evidence="1 2">
    <name type="scientific">Actinoallomurus liliacearum</name>
    <dbReference type="NCBI Taxonomy" id="1080073"/>
    <lineage>
        <taxon>Bacteria</taxon>
        <taxon>Bacillati</taxon>
        <taxon>Actinomycetota</taxon>
        <taxon>Actinomycetes</taxon>
        <taxon>Streptosporangiales</taxon>
        <taxon>Thermomonosporaceae</taxon>
        <taxon>Actinoallomurus</taxon>
    </lineage>
</organism>
<comment type="caution">
    <text evidence="1">The sequence shown here is derived from an EMBL/GenBank/DDBJ whole genome shotgun (WGS) entry which is preliminary data.</text>
</comment>